<dbReference type="EMBL" id="CAFBMG010000061">
    <property type="protein sequence ID" value="CAB4902561.1"/>
    <property type="molecule type" value="Genomic_DNA"/>
</dbReference>
<dbReference type="AlphaFoldDB" id="A0A6J7G3F2"/>
<sequence length="305" mass="34244">MTKPSPSPAELGFLPSDSCNVGRTVLRDSEQQSEFERRGYVVMPFLSAEQVDQLVFGYDSIAQSLGGASKPEDYNDTYAEFSIIHSRPEFRRQAYALINSVLAPEADRVLMDYRPLIANFVNKLPGTGLVPTHQNLSVVDESRYASVSVWVALVDCVLDNGAMSMLDGSHRSLRSRRGMWAYQAFGGIEQATLDELLTPVEVPAGHAVILDDALVHYSPPNQTDQRRLAIQFVMVPQEVPSIWHQQVGTNEDGLDVQVWEIDERFFFEFWHGDGDDRYGQKIDRITIPSVELRIEDLHSLLGSEV</sequence>
<name>A0A6J7G3F2_9ZZZZ</name>
<dbReference type="GO" id="GO:0046872">
    <property type="term" value="F:metal ion binding"/>
    <property type="evidence" value="ECO:0007669"/>
    <property type="project" value="UniProtKB-ARBA"/>
</dbReference>
<organism evidence="1">
    <name type="scientific">freshwater metagenome</name>
    <dbReference type="NCBI Taxonomy" id="449393"/>
    <lineage>
        <taxon>unclassified sequences</taxon>
        <taxon>metagenomes</taxon>
        <taxon>ecological metagenomes</taxon>
    </lineage>
</organism>
<evidence type="ECO:0000313" key="1">
    <source>
        <dbReference type="EMBL" id="CAB4902561.1"/>
    </source>
</evidence>
<protein>
    <submittedName>
        <fullName evidence="1">Unannotated protein</fullName>
    </submittedName>
</protein>
<dbReference type="SUPFAM" id="SSF51197">
    <property type="entry name" value="Clavaminate synthase-like"/>
    <property type="match status" value="1"/>
</dbReference>
<dbReference type="PANTHER" id="PTHR20883">
    <property type="entry name" value="PHYTANOYL-COA DIOXYGENASE DOMAIN CONTAINING 1"/>
    <property type="match status" value="1"/>
</dbReference>
<dbReference type="PANTHER" id="PTHR20883:SF48">
    <property type="entry name" value="ECTOINE DIOXYGENASE"/>
    <property type="match status" value="1"/>
</dbReference>
<dbReference type="Gene3D" id="2.60.120.620">
    <property type="entry name" value="q2cbj1_9rhob like domain"/>
    <property type="match status" value="1"/>
</dbReference>
<dbReference type="InterPro" id="IPR008775">
    <property type="entry name" value="Phytyl_CoA_dOase-like"/>
</dbReference>
<reference evidence="1" key="1">
    <citation type="submission" date="2020-05" db="EMBL/GenBank/DDBJ databases">
        <authorList>
            <person name="Chiriac C."/>
            <person name="Salcher M."/>
            <person name="Ghai R."/>
            <person name="Kavagutti S V."/>
        </authorList>
    </citation>
    <scope>NUCLEOTIDE SEQUENCE</scope>
</reference>
<gene>
    <name evidence="1" type="ORF">UFOPK3519_00917</name>
</gene>
<dbReference type="GO" id="GO:0016491">
    <property type="term" value="F:oxidoreductase activity"/>
    <property type="evidence" value="ECO:0007669"/>
    <property type="project" value="UniProtKB-ARBA"/>
</dbReference>
<proteinExistence type="predicted"/>
<dbReference type="Pfam" id="PF05721">
    <property type="entry name" value="PhyH"/>
    <property type="match status" value="1"/>
</dbReference>
<accession>A0A6J7G3F2</accession>